<dbReference type="AlphaFoldDB" id="A0A6P8SUB5"/>
<name>A0A6P8SUB5_GEOSA</name>
<dbReference type="KEGG" id="gsh:117368569"/>
<dbReference type="CTD" id="60385"/>
<protein>
    <submittedName>
        <fullName evidence="3">Testis-specific serine kinase substrate</fullName>
    </submittedName>
</protein>
<keyword evidence="2" id="KW-1185">Reference proteome</keyword>
<dbReference type="InParanoid" id="A0A6P8SUB5"/>
<dbReference type="OrthoDB" id="9898338at2759"/>
<proteinExistence type="predicted"/>
<accession>A0A6P8SUB5</accession>
<sequence length="609" mass="68799">MTPVVFKTIWQCQEINQIGDQPCTEIKLLPEVPEVPPTAEPQPKMDKLRMFVKRKKAVSFHGVETCKADDSMQWHLQLKRSSACTNVSALNLAEVDNETPESETTEEGLGLASENLVAFLQREPDSEEENAMETGLSERLMKAKDSISDLTKRSANINQHMKILESECAALCENLELRHQEAEELEAYCNKLEETCQKVSKSVEDAEKKVSMLKDNSLILEEKLNSLQEEMRQHELGSQESKQQETKTADTATYSKEIPFSPADLPKATASSEDAWTKEIPFSPAGLPRATASSEDAWTGALSKAISLMVTSIVGLQHSCELETQRIQPAAEAVIPGIEEIKMLTSTLNQIREGLEERHHKEILSHNEVLRIITHLCSCFDLFLPQWERAQMEQVLIIQSLQELQSNTDNVSTNMKRISTSFSQLQKDMDTLWQVKPLIEDVSRQLSGTKGFEMSEHSMLGLTGCSSTSLVTTENLKQTMEEAMIPLLEEIKLFNQHTCTSCQQLQKKILELERHALETHMQMVVLRSDLRVVHDDALRLQNILSHRRLKTEEKVDLEDIYLKMYSMQEKLRKLSAEQQSPVKEADEALESCRSCPDGNVQNSSSVSLN</sequence>
<dbReference type="FunCoup" id="A0A6P8SUB5">
    <property type="interactions" value="19"/>
</dbReference>
<dbReference type="GO" id="GO:0019901">
    <property type="term" value="F:protein kinase binding"/>
    <property type="evidence" value="ECO:0007669"/>
    <property type="project" value="TreeGrafter"/>
</dbReference>
<gene>
    <name evidence="3" type="primary">TSKS</name>
</gene>
<organism evidence="2 3">
    <name type="scientific">Geotrypetes seraphini</name>
    <name type="common">Gaboon caecilian</name>
    <name type="synonym">Caecilia seraphini</name>
    <dbReference type="NCBI Taxonomy" id="260995"/>
    <lineage>
        <taxon>Eukaryota</taxon>
        <taxon>Metazoa</taxon>
        <taxon>Chordata</taxon>
        <taxon>Craniata</taxon>
        <taxon>Vertebrata</taxon>
        <taxon>Euteleostomi</taxon>
        <taxon>Amphibia</taxon>
        <taxon>Gymnophiona</taxon>
        <taxon>Geotrypetes</taxon>
    </lineage>
</organism>
<feature type="compositionally biased region" description="Basic and acidic residues" evidence="1">
    <location>
        <begin position="230"/>
        <end position="248"/>
    </location>
</feature>
<dbReference type="RefSeq" id="XP_033818191.1">
    <property type="nucleotide sequence ID" value="XM_033962300.1"/>
</dbReference>
<keyword evidence="3" id="KW-0418">Kinase</keyword>
<feature type="region of interest" description="Disordered" evidence="1">
    <location>
        <begin position="230"/>
        <end position="253"/>
    </location>
</feature>
<evidence type="ECO:0000256" key="1">
    <source>
        <dbReference type="SAM" id="MobiDB-lite"/>
    </source>
</evidence>
<reference evidence="3" key="1">
    <citation type="submission" date="2025-08" db="UniProtKB">
        <authorList>
            <consortium name="RefSeq"/>
        </authorList>
    </citation>
    <scope>IDENTIFICATION</scope>
</reference>
<dbReference type="PANTHER" id="PTHR14351">
    <property type="entry name" value="TESTIS-SPECIFIC SERINE KINASE SUBSTRATE"/>
    <property type="match status" value="1"/>
</dbReference>
<evidence type="ECO:0000313" key="3">
    <source>
        <dbReference type="RefSeq" id="XP_033818191.1"/>
    </source>
</evidence>
<dbReference type="GO" id="GO:0005814">
    <property type="term" value="C:centriole"/>
    <property type="evidence" value="ECO:0007669"/>
    <property type="project" value="TreeGrafter"/>
</dbReference>
<dbReference type="GO" id="GO:0016301">
    <property type="term" value="F:kinase activity"/>
    <property type="evidence" value="ECO:0007669"/>
    <property type="project" value="UniProtKB-KW"/>
</dbReference>
<dbReference type="PANTHER" id="PTHR14351:SF1">
    <property type="entry name" value="TESTIS-SPECIFIC SERINE KINASE SUBSTRATE"/>
    <property type="match status" value="1"/>
</dbReference>
<keyword evidence="3" id="KW-0808">Transferase</keyword>
<evidence type="ECO:0000313" key="2">
    <source>
        <dbReference type="Proteomes" id="UP000515159"/>
    </source>
</evidence>
<dbReference type="Pfam" id="PF15358">
    <property type="entry name" value="TSKS"/>
    <property type="match status" value="1"/>
</dbReference>
<dbReference type="GeneID" id="117368569"/>
<dbReference type="InterPro" id="IPR028214">
    <property type="entry name" value="TSKS"/>
</dbReference>
<dbReference type="Proteomes" id="UP000515159">
    <property type="component" value="Chromosome 10"/>
</dbReference>